<dbReference type="GeneTree" id="ENSGT00940000153322"/>
<dbReference type="FunFam" id="3.30.70.330:FF:000151">
    <property type="entry name" value="matrin-3 isoform X1"/>
    <property type="match status" value="1"/>
</dbReference>
<reference evidence="21" key="2">
    <citation type="submission" date="2025-09" db="UniProtKB">
        <authorList>
            <consortium name="Ensembl"/>
        </authorList>
    </citation>
    <scope>IDENTIFICATION</scope>
</reference>
<evidence type="ECO:0000256" key="9">
    <source>
        <dbReference type="ARBA" id="ARBA00022843"/>
    </source>
</evidence>
<gene>
    <name evidence="21" type="primary">MATR3</name>
</gene>
<dbReference type="CDD" id="cd12714">
    <property type="entry name" value="RRM1_MATR3"/>
    <property type="match status" value="1"/>
</dbReference>
<comment type="subunit">
    <text evidence="15">Part of a complex consisting of SFPQ, NONO and MATR3. Interacts with AGO1 and AGO2. Part of a complex composed at least of ASH2L, EMSY, HCFC1, HSPA8, CCAR2, MATR3, MKI67, RBBP5, TUBB2A, WDR5 and ZNF335; this complex may have a histone H3-specific methyltransferase activity. Interacts with TARDBP. Part of the HDP-RNP complex composed of at least HEXIM1, PRKDC, XRCC5, XRCC6, paraspeckle proteins (SFPQ, NONO, PSPC1, RBM14, and MATR3) and NEAT1 RNA. Interacts with FUS. Interacts with IGF2BP1. Interacts with IGF2BP2 and IGF2BP3. Interacts with RBPMS.</text>
</comment>
<evidence type="ECO:0000256" key="4">
    <source>
        <dbReference type="ARBA" id="ARBA00022588"/>
    </source>
</evidence>
<keyword evidence="9" id="KW-0832">Ubl conjugation</keyword>
<proteinExistence type="predicted"/>
<protein>
    <recommendedName>
        <fullName evidence="16">Matrin-3</fullName>
    </recommendedName>
</protein>
<dbReference type="InterPro" id="IPR000504">
    <property type="entry name" value="RRM_dom"/>
</dbReference>
<accession>A0A8C5Z845</accession>
<dbReference type="GO" id="GO:0045087">
    <property type="term" value="P:innate immune response"/>
    <property type="evidence" value="ECO:0007669"/>
    <property type="project" value="UniProtKB-KW"/>
</dbReference>
<keyword evidence="22" id="KW-1185">Reference proteome</keyword>
<dbReference type="InterPro" id="IPR000690">
    <property type="entry name" value="Matrin/U1-C_Znf_C2H2"/>
</dbReference>
<dbReference type="InterPro" id="IPR034928">
    <property type="entry name" value="MATR3_RRM1"/>
</dbReference>
<feature type="region of interest" description="Disordered" evidence="18">
    <location>
        <begin position="300"/>
        <end position="496"/>
    </location>
</feature>
<evidence type="ECO:0000256" key="12">
    <source>
        <dbReference type="ARBA" id="ARBA00022990"/>
    </source>
</evidence>
<keyword evidence="4" id="KW-0399">Innate immunity</keyword>
<name>A0A8C5Z845_MARMA</name>
<evidence type="ECO:0000256" key="5">
    <source>
        <dbReference type="ARBA" id="ARBA00022723"/>
    </source>
</evidence>
<dbReference type="InterPro" id="IPR003604">
    <property type="entry name" value="Matrin/U1-like-C_Znf_C2H2"/>
</dbReference>
<keyword evidence="11 17" id="KW-0694">RNA-binding</keyword>
<dbReference type="GO" id="GO:0016363">
    <property type="term" value="C:nuclear matrix"/>
    <property type="evidence" value="ECO:0007669"/>
    <property type="project" value="UniProtKB-SubCell"/>
</dbReference>
<dbReference type="InterPro" id="IPR034930">
    <property type="entry name" value="MATR3_RRM2"/>
</dbReference>
<evidence type="ECO:0000256" key="6">
    <source>
        <dbReference type="ARBA" id="ARBA00022737"/>
    </source>
</evidence>
<dbReference type="PROSITE" id="PS50102">
    <property type="entry name" value="RRM"/>
    <property type="match status" value="2"/>
</dbReference>
<evidence type="ECO:0000313" key="22">
    <source>
        <dbReference type="Proteomes" id="UP000694407"/>
    </source>
</evidence>
<evidence type="ECO:0000256" key="16">
    <source>
        <dbReference type="ARBA" id="ARBA00070116"/>
    </source>
</evidence>
<organism evidence="21 22">
    <name type="scientific">Marmota marmota marmota</name>
    <name type="common">Alpine marmot</name>
    <dbReference type="NCBI Taxonomy" id="9994"/>
    <lineage>
        <taxon>Eukaryota</taxon>
        <taxon>Metazoa</taxon>
        <taxon>Chordata</taxon>
        <taxon>Craniata</taxon>
        <taxon>Vertebrata</taxon>
        <taxon>Euteleostomi</taxon>
        <taxon>Mammalia</taxon>
        <taxon>Eutheria</taxon>
        <taxon>Euarchontoglires</taxon>
        <taxon>Glires</taxon>
        <taxon>Rodentia</taxon>
        <taxon>Sciuromorpha</taxon>
        <taxon>Sciuridae</taxon>
        <taxon>Xerinae</taxon>
        <taxon>Marmotini</taxon>
        <taxon>Marmota</taxon>
    </lineage>
</organism>
<evidence type="ECO:0000256" key="14">
    <source>
        <dbReference type="ARBA" id="ARBA00057166"/>
    </source>
</evidence>
<feature type="domain" description="RRM" evidence="19">
    <location>
        <begin position="208"/>
        <end position="283"/>
    </location>
</feature>
<evidence type="ECO:0000256" key="10">
    <source>
        <dbReference type="ARBA" id="ARBA00022859"/>
    </source>
</evidence>
<evidence type="ECO:0000256" key="7">
    <source>
        <dbReference type="ARBA" id="ARBA00022771"/>
    </source>
</evidence>
<keyword evidence="13" id="KW-0539">Nucleus</keyword>
<keyword evidence="10" id="KW-0391">Immunity</keyword>
<evidence type="ECO:0000256" key="2">
    <source>
        <dbReference type="ARBA" id="ARBA00022499"/>
    </source>
</evidence>
<dbReference type="CTD" id="9782"/>
<dbReference type="Proteomes" id="UP000694407">
    <property type="component" value="Unplaced"/>
</dbReference>
<dbReference type="SMART" id="SM00451">
    <property type="entry name" value="ZnF_U1"/>
    <property type="match status" value="1"/>
</dbReference>
<keyword evidence="2" id="KW-1017">Isopeptide bond</keyword>
<keyword evidence="5" id="KW-0479">Metal-binding</keyword>
<keyword evidence="7" id="KW-0863">Zinc-finger</keyword>
<keyword evidence="8" id="KW-0862">Zinc</keyword>
<dbReference type="PROSITE" id="PS50171">
    <property type="entry name" value="ZF_MATRIN"/>
    <property type="match status" value="1"/>
</dbReference>
<feature type="compositionally biased region" description="Low complexity" evidence="18">
    <location>
        <begin position="378"/>
        <end position="388"/>
    </location>
</feature>
<feature type="compositionally biased region" description="Basic and acidic residues" evidence="18">
    <location>
        <begin position="481"/>
        <end position="494"/>
    </location>
</feature>
<evidence type="ECO:0000256" key="1">
    <source>
        <dbReference type="ARBA" id="ARBA00004109"/>
    </source>
</evidence>
<comment type="subcellular location">
    <subcellularLocation>
        <location evidence="1">Nucleus matrix</location>
    </subcellularLocation>
</comment>
<feature type="compositionally biased region" description="Basic and acidic residues" evidence="18">
    <location>
        <begin position="401"/>
        <end position="416"/>
    </location>
</feature>
<evidence type="ECO:0000256" key="13">
    <source>
        <dbReference type="ARBA" id="ARBA00023242"/>
    </source>
</evidence>
<feature type="domain" description="RRM" evidence="19">
    <location>
        <begin position="110"/>
        <end position="185"/>
    </location>
</feature>
<evidence type="ECO:0000259" key="19">
    <source>
        <dbReference type="PROSITE" id="PS50102"/>
    </source>
</evidence>
<evidence type="ECO:0000256" key="11">
    <source>
        <dbReference type="ARBA" id="ARBA00022884"/>
    </source>
</evidence>
<dbReference type="Ensembl" id="ENSMMMT00000012543.1">
    <property type="protein sequence ID" value="ENSMMMP00000010986.1"/>
    <property type="gene ID" value="ENSMMMG00000009767.1"/>
</dbReference>
<feature type="region of interest" description="Disordered" evidence="18">
    <location>
        <begin position="1"/>
        <end position="23"/>
    </location>
</feature>
<dbReference type="AlphaFoldDB" id="A0A8C5Z845"/>
<sequence length="561" mass="62774">MLGAQWRRNQSPRASEEWSQHINGASHSRRCQLLLEIYPEWNPDNDTGHTMGDPFMLQQSTNPAPGILGPPPPSFHLGGPAVGPRGNLGAGNGNLQGPRHMQKGRVETSRVVHIMDFQRGKNLRYQLLQLVEPFGVISNHLILNKINEAFIEMATTEDAQAAVDYYTTTPALVFGKPVRVHLSQKYKRIKKPEGKPDQKFDQKQELGRVIHLSNLPHSGYSDSAVLKLAEPYGKIKNYILMRMKSQAFIEMETREDAMAMVDHCLKKALWFQGRCVKVDLSEKYKKLVLRIPNRGIDLLKKDKSRKRSYSPDGKESPSDKKSKTDGSQKTESTTEGKEQEEKSGEDGEKDAKDDQTEQEPNMLLESEDELLVDEEEAAALLESGSSVGDETDLANLGDVTSDGKKEPSDKAVKKDANASASAAAKKKLKKVDKIEELDQENEAALENGIKNEENTEPGAESAETADDPNKDTSENADGQSEENKEDYTIPDEYRIGPYQPNVPVGIDYVIPKTGFYCKLCSLFYTNEEVAKNTHCSSLPHYQKLKKFLNKLAEERRQKKEA</sequence>
<comment type="function">
    <text evidence="14">May play a role in transcription or may interact with other nuclear matrix proteins to form the internal fibrogranular network. In association with the SFPQ-NONO heteromer may play a role in nuclear retention of defective RNAs. Plays a role in the regulation of DNA virus-mediated innate immune response by assembling into the HDP-RNP complex, a complex that serves as a platform for IRF3 phosphorylation and subsequent innate immune response activation through the cGAS-STING pathway. Binds to N6-methyladenosine (m6A)-containing mRNAs and contributes to MYC stability by binding to m6A-containing MYC mRNAs. May bind to specific miRNA hairpins.</text>
</comment>
<evidence type="ECO:0000256" key="3">
    <source>
        <dbReference type="ARBA" id="ARBA00022553"/>
    </source>
</evidence>
<dbReference type="CDD" id="cd12715">
    <property type="entry name" value="RRM2_MATR3"/>
    <property type="match status" value="1"/>
</dbReference>
<dbReference type="Gene3D" id="3.30.70.330">
    <property type="match status" value="2"/>
</dbReference>
<dbReference type="InterPro" id="IPR012677">
    <property type="entry name" value="Nucleotide-bd_a/b_plait_sf"/>
</dbReference>
<evidence type="ECO:0000256" key="8">
    <source>
        <dbReference type="ARBA" id="ARBA00022833"/>
    </source>
</evidence>
<dbReference type="GO" id="GO:0003723">
    <property type="term" value="F:RNA binding"/>
    <property type="evidence" value="ECO:0007669"/>
    <property type="project" value="UniProtKB-UniRule"/>
</dbReference>
<keyword evidence="3" id="KW-0597">Phosphoprotein</keyword>
<dbReference type="InterPro" id="IPR035979">
    <property type="entry name" value="RBD_domain_sf"/>
</dbReference>
<evidence type="ECO:0000256" key="15">
    <source>
        <dbReference type="ARBA" id="ARBA00065168"/>
    </source>
</evidence>
<dbReference type="SUPFAM" id="SSF54928">
    <property type="entry name" value="RNA-binding domain, RBD"/>
    <property type="match status" value="2"/>
</dbReference>
<dbReference type="PANTHER" id="PTHR15592">
    <property type="entry name" value="MATRIN 3/NUCLEAR PROTEIN 220-RELATED"/>
    <property type="match status" value="1"/>
</dbReference>
<evidence type="ECO:0000259" key="20">
    <source>
        <dbReference type="PROSITE" id="PS50171"/>
    </source>
</evidence>
<dbReference type="GeneID" id="107141421"/>
<keyword evidence="12" id="KW-0007">Acetylation</keyword>
<dbReference type="OrthoDB" id="9938441at2759"/>
<dbReference type="FunFam" id="3.30.70.330:FF:000149">
    <property type="entry name" value="matrin-3 isoform X2"/>
    <property type="match status" value="1"/>
</dbReference>
<dbReference type="Pfam" id="PF13893">
    <property type="entry name" value="RRM_5"/>
    <property type="match status" value="1"/>
</dbReference>
<evidence type="ECO:0000256" key="18">
    <source>
        <dbReference type="SAM" id="MobiDB-lite"/>
    </source>
</evidence>
<reference evidence="21" key="1">
    <citation type="submission" date="2025-08" db="UniProtKB">
        <authorList>
            <consortium name="Ensembl"/>
        </authorList>
    </citation>
    <scope>IDENTIFICATION</scope>
</reference>
<dbReference type="SMART" id="SM00360">
    <property type="entry name" value="RRM"/>
    <property type="match status" value="2"/>
</dbReference>
<feature type="domain" description="Matrin-type" evidence="20">
    <location>
        <begin position="515"/>
        <end position="546"/>
    </location>
</feature>
<dbReference type="GO" id="GO:0008270">
    <property type="term" value="F:zinc ion binding"/>
    <property type="evidence" value="ECO:0007669"/>
    <property type="project" value="UniProtKB-KW"/>
</dbReference>
<evidence type="ECO:0000313" key="21">
    <source>
        <dbReference type="Ensembl" id="ENSMMMP00000010986.1"/>
    </source>
</evidence>
<feature type="compositionally biased region" description="Basic and acidic residues" evidence="18">
    <location>
        <begin position="312"/>
        <end position="355"/>
    </location>
</feature>
<evidence type="ECO:0000256" key="17">
    <source>
        <dbReference type="PROSITE-ProRule" id="PRU00176"/>
    </source>
</evidence>
<feature type="compositionally biased region" description="Acidic residues" evidence="18">
    <location>
        <begin position="365"/>
        <end position="377"/>
    </location>
</feature>
<dbReference type="RefSeq" id="XP_015340188.1">
    <property type="nucleotide sequence ID" value="XM_015484702.2"/>
</dbReference>
<keyword evidence="6" id="KW-0677">Repeat</keyword>